<organism evidence="1">
    <name type="scientific">Arundo donax</name>
    <name type="common">Giant reed</name>
    <name type="synonym">Donax arundinaceus</name>
    <dbReference type="NCBI Taxonomy" id="35708"/>
    <lineage>
        <taxon>Eukaryota</taxon>
        <taxon>Viridiplantae</taxon>
        <taxon>Streptophyta</taxon>
        <taxon>Embryophyta</taxon>
        <taxon>Tracheophyta</taxon>
        <taxon>Spermatophyta</taxon>
        <taxon>Magnoliopsida</taxon>
        <taxon>Liliopsida</taxon>
        <taxon>Poales</taxon>
        <taxon>Poaceae</taxon>
        <taxon>PACMAD clade</taxon>
        <taxon>Arundinoideae</taxon>
        <taxon>Arundineae</taxon>
        <taxon>Arundo</taxon>
    </lineage>
</organism>
<accession>A0A0A9CGT1</accession>
<proteinExistence type="predicted"/>
<dbReference type="AlphaFoldDB" id="A0A0A9CGT1"/>
<sequence>MALLSTLYGFDRHINACKWPQDVRHWEFL</sequence>
<reference evidence="1" key="2">
    <citation type="journal article" date="2015" name="Data Brief">
        <title>Shoot transcriptome of the giant reed, Arundo donax.</title>
        <authorList>
            <person name="Barrero R.A."/>
            <person name="Guerrero F.D."/>
            <person name="Moolhuijzen P."/>
            <person name="Goolsby J.A."/>
            <person name="Tidwell J."/>
            <person name="Bellgard S.E."/>
            <person name="Bellgard M.I."/>
        </authorList>
    </citation>
    <scope>NUCLEOTIDE SEQUENCE</scope>
    <source>
        <tissue evidence="1">Shoot tissue taken approximately 20 cm above the soil surface</tissue>
    </source>
</reference>
<protein>
    <submittedName>
        <fullName evidence="1">Uncharacterized protein</fullName>
    </submittedName>
</protein>
<evidence type="ECO:0000313" key="1">
    <source>
        <dbReference type="EMBL" id="JAD73643.1"/>
    </source>
</evidence>
<reference evidence="1" key="1">
    <citation type="submission" date="2014-09" db="EMBL/GenBank/DDBJ databases">
        <authorList>
            <person name="Magalhaes I.L.F."/>
            <person name="Oliveira U."/>
            <person name="Santos F.R."/>
            <person name="Vidigal T.H.D.A."/>
            <person name="Brescovit A.D."/>
            <person name="Santos A.J."/>
        </authorList>
    </citation>
    <scope>NUCLEOTIDE SEQUENCE</scope>
    <source>
        <tissue evidence="1">Shoot tissue taken approximately 20 cm above the soil surface</tissue>
    </source>
</reference>
<name>A0A0A9CGT1_ARUDO</name>
<dbReference type="EMBL" id="GBRH01224252">
    <property type="protein sequence ID" value="JAD73643.1"/>
    <property type="molecule type" value="Transcribed_RNA"/>
</dbReference>